<keyword evidence="9" id="KW-1185">Reference proteome</keyword>
<sequence>MITFLATPIGNLEDITIRTLNVLKISDIILCEDTRIAKKLILLLIDKGFLDIKEYKYIPYHTHNETEFLKNIDKEFFNQNIVFLSDAGMPCISDPGVMLIRYLQENNINYDVFGGISASTLAVAFSGIVEKEFLFLGFLPHKLQEKTIFLRKIVNYSYPIVIYESPHRLLETLEILCEIDSSLEIFLAKELTKKFQATYKDSVQNIYNMLQDSIIKGEWVMVIKPCFREQNTIGEGEVLLMDIPPKIKAKILAKINGKSVKENYDLLCD</sequence>
<feature type="domain" description="Tetrapyrrole methylase" evidence="7">
    <location>
        <begin position="1"/>
        <end position="205"/>
    </location>
</feature>
<dbReference type="SUPFAM" id="SSF53790">
    <property type="entry name" value="Tetrapyrrole methylase"/>
    <property type="match status" value="1"/>
</dbReference>
<gene>
    <name evidence="6 8" type="primary">rsmI</name>
    <name evidence="8" type="ORF">PF021_02010</name>
</gene>
<keyword evidence="4 6" id="KW-0808">Transferase</keyword>
<evidence type="ECO:0000256" key="2">
    <source>
        <dbReference type="ARBA" id="ARBA00022552"/>
    </source>
</evidence>
<comment type="function">
    <text evidence="6">Catalyzes the 2'-O-methylation of the ribose of cytidine 1402 (C1402) in 16S rRNA.</text>
</comment>
<dbReference type="GO" id="GO:0032259">
    <property type="term" value="P:methylation"/>
    <property type="evidence" value="ECO:0007669"/>
    <property type="project" value="UniProtKB-KW"/>
</dbReference>
<organism evidence="8 9">
    <name type="scientific">Helicobacter ibis</name>
    <dbReference type="NCBI Taxonomy" id="2962633"/>
    <lineage>
        <taxon>Bacteria</taxon>
        <taxon>Pseudomonadati</taxon>
        <taxon>Campylobacterota</taxon>
        <taxon>Epsilonproteobacteria</taxon>
        <taxon>Campylobacterales</taxon>
        <taxon>Helicobacteraceae</taxon>
        <taxon>Helicobacter</taxon>
    </lineage>
</organism>
<dbReference type="InterPro" id="IPR000878">
    <property type="entry name" value="4pyrrol_Mease"/>
</dbReference>
<dbReference type="EC" id="2.1.1.198" evidence="6"/>
<dbReference type="NCBIfam" id="TIGR00096">
    <property type="entry name" value="16S rRNA (cytidine(1402)-2'-O)-methyltransferase"/>
    <property type="match status" value="1"/>
</dbReference>
<keyword evidence="2 6" id="KW-0698">rRNA processing</keyword>
<comment type="catalytic activity">
    <reaction evidence="6">
        <text>cytidine(1402) in 16S rRNA + S-adenosyl-L-methionine = 2'-O-methylcytidine(1402) in 16S rRNA + S-adenosyl-L-homocysteine + H(+)</text>
        <dbReference type="Rhea" id="RHEA:42924"/>
        <dbReference type="Rhea" id="RHEA-COMP:10285"/>
        <dbReference type="Rhea" id="RHEA-COMP:10286"/>
        <dbReference type="ChEBI" id="CHEBI:15378"/>
        <dbReference type="ChEBI" id="CHEBI:57856"/>
        <dbReference type="ChEBI" id="CHEBI:59789"/>
        <dbReference type="ChEBI" id="CHEBI:74495"/>
        <dbReference type="ChEBI" id="CHEBI:82748"/>
        <dbReference type="EC" id="2.1.1.198"/>
    </reaction>
</comment>
<dbReference type="Pfam" id="PF00590">
    <property type="entry name" value="TP_methylase"/>
    <property type="match status" value="1"/>
</dbReference>
<evidence type="ECO:0000256" key="3">
    <source>
        <dbReference type="ARBA" id="ARBA00022603"/>
    </source>
</evidence>
<dbReference type="CDD" id="cd11648">
    <property type="entry name" value="RsmI"/>
    <property type="match status" value="1"/>
</dbReference>
<evidence type="ECO:0000256" key="1">
    <source>
        <dbReference type="ARBA" id="ARBA00022490"/>
    </source>
</evidence>
<evidence type="ECO:0000256" key="4">
    <source>
        <dbReference type="ARBA" id="ARBA00022679"/>
    </source>
</evidence>
<dbReference type="InterPro" id="IPR014776">
    <property type="entry name" value="4pyrrole_Mease_sub2"/>
</dbReference>
<dbReference type="GO" id="GO:0008168">
    <property type="term" value="F:methyltransferase activity"/>
    <property type="evidence" value="ECO:0007669"/>
    <property type="project" value="UniProtKB-KW"/>
</dbReference>
<protein>
    <recommendedName>
        <fullName evidence="6">Ribosomal RNA small subunit methyltransferase I</fullName>
        <ecNumber evidence="6">2.1.1.198</ecNumber>
    </recommendedName>
    <alternativeName>
        <fullName evidence="6">16S rRNA 2'-O-ribose C1402 methyltransferase</fullName>
    </alternativeName>
    <alternativeName>
        <fullName evidence="6">rRNA (cytidine-2'-O-)-methyltransferase RsmI</fullName>
    </alternativeName>
</protein>
<dbReference type="InterPro" id="IPR018063">
    <property type="entry name" value="SAM_MeTrfase_RsmI_CS"/>
</dbReference>
<dbReference type="InterPro" id="IPR035996">
    <property type="entry name" value="4pyrrol_Methylase_sf"/>
</dbReference>
<dbReference type="Gene3D" id="3.40.1010.10">
    <property type="entry name" value="Cobalt-precorrin-4 Transmethylase, Domain 1"/>
    <property type="match status" value="1"/>
</dbReference>
<dbReference type="HAMAP" id="MF_01877">
    <property type="entry name" value="16SrRNA_methyltr_I"/>
    <property type="match status" value="1"/>
</dbReference>
<comment type="subcellular location">
    <subcellularLocation>
        <location evidence="6">Cytoplasm</location>
    </subcellularLocation>
</comment>
<dbReference type="Gene3D" id="3.30.950.10">
    <property type="entry name" value="Methyltransferase, Cobalt-precorrin-4 Transmethylase, Domain 2"/>
    <property type="match status" value="1"/>
</dbReference>
<keyword evidence="3 6" id="KW-0489">Methyltransferase</keyword>
<name>A0ABT4VCL5_9HELI</name>
<dbReference type="EMBL" id="JAQHXR010000001">
    <property type="protein sequence ID" value="MDA3968446.1"/>
    <property type="molecule type" value="Genomic_DNA"/>
</dbReference>
<accession>A0ABT4VCL5</accession>
<reference evidence="8 9" key="1">
    <citation type="submission" date="2023-01" db="EMBL/GenBank/DDBJ databases">
        <title>Description of Helicobacter ibis sp. nov. isolated from faecal droppings of black-faced ibis (Theristicus melanopis).</title>
        <authorList>
            <person name="Lopez-Cantillo M."/>
            <person name="Vidal-Veuthey B."/>
            <person name="Mella A."/>
            <person name="De La Haba R."/>
            <person name="Collado L."/>
        </authorList>
    </citation>
    <scope>NUCLEOTIDE SEQUENCE [LARGE SCALE GENOMIC DNA]</scope>
    <source>
        <strain evidence="8 9">A82</strain>
    </source>
</reference>
<evidence type="ECO:0000256" key="5">
    <source>
        <dbReference type="ARBA" id="ARBA00022691"/>
    </source>
</evidence>
<evidence type="ECO:0000256" key="6">
    <source>
        <dbReference type="HAMAP-Rule" id="MF_01877"/>
    </source>
</evidence>
<dbReference type="Proteomes" id="UP001210261">
    <property type="component" value="Unassembled WGS sequence"/>
</dbReference>
<dbReference type="RefSeq" id="WP_271020736.1">
    <property type="nucleotide sequence ID" value="NZ_JAQHXR010000001.1"/>
</dbReference>
<evidence type="ECO:0000313" key="8">
    <source>
        <dbReference type="EMBL" id="MDA3968446.1"/>
    </source>
</evidence>
<proteinExistence type="inferred from homology"/>
<evidence type="ECO:0000313" key="9">
    <source>
        <dbReference type="Proteomes" id="UP001210261"/>
    </source>
</evidence>
<keyword evidence="5 6" id="KW-0949">S-adenosyl-L-methionine</keyword>
<evidence type="ECO:0000259" key="7">
    <source>
        <dbReference type="Pfam" id="PF00590"/>
    </source>
</evidence>
<dbReference type="PROSITE" id="PS01296">
    <property type="entry name" value="RSMI"/>
    <property type="match status" value="1"/>
</dbReference>
<keyword evidence="1 6" id="KW-0963">Cytoplasm</keyword>
<comment type="caution">
    <text evidence="8">The sequence shown here is derived from an EMBL/GenBank/DDBJ whole genome shotgun (WGS) entry which is preliminary data.</text>
</comment>
<comment type="similarity">
    <text evidence="6">Belongs to the methyltransferase superfamily. RsmI family.</text>
</comment>
<dbReference type="InterPro" id="IPR008189">
    <property type="entry name" value="rRNA_ssu_MeTfrase_I"/>
</dbReference>
<dbReference type="InterPro" id="IPR014777">
    <property type="entry name" value="4pyrrole_Mease_sub1"/>
</dbReference>
<dbReference type="PANTHER" id="PTHR46111">
    <property type="entry name" value="RIBOSOMAL RNA SMALL SUBUNIT METHYLTRANSFERASE I"/>
    <property type="match status" value="1"/>
</dbReference>
<dbReference type="PANTHER" id="PTHR46111:SF1">
    <property type="entry name" value="RIBOSOMAL RNA SMALL SUBUNIT METHYLTRANSFERASE I"/>
    <property type="match status" value="1"/>
</dbReference>
<dbReference type="PIRSF" id="PIRSF005917">
    <property type="entry name" value="MTase_YraL"/>
    <property type="match status" value="1"/>
</dbReference>